<organism evidence="5 6">
    <name type="scientific">Tieghemiomyces parasiticus</name>
    <dbReference type="NCBI Taxonomy" id="78921"/>
    <lineage>
        <taxon>Eukaryota</taxon>
        <taxon>Fungi</taxon>
        <taxon>Fungi incertae sedis</taxon>
        <taxon>Zoopagomycota</taxon>
        <taxon>Kickxellomycotina</taxon>
        <taxon>Dimargaritomycetes</taxon>
        <taxon>Dimargaritales</taxon>
        <taxon>Dimargaritaceae</taxon>
        <taxon>Tieghemiomyces</taxon>
    </lineage>
</organism>
<accession>A0A9W8DJ14</accession>
<dbReference type="EMBL" id="JANBPT010000901">
    <property type="protein sequence ID" value="KAJ1911719.1"/>
    <property type="molecule type" value="Genomic_DNA"/>
</dbReference>
<gene>
    <name evidence="5" type="ORF">IWQ60_010008</name>
</gene>
<dbReference type="Gene3D" id="3.40.50.720">
    <property type="entry name" value="NAD(P)-binding Rossmann-like Domain"/>
    <property type="match status" value="1"/>
</dbReference>
<evidence type="ECO:0000313" key="5">
    <source>
        <dbReference type="EMBL" id="KAJ1911719.1"/>
    </source>
</evidence>
<protein>
    <recommendedName>
        <fullName evidence="4">NmrA-like domain-containing protein</fullName>
    </recommendedName>
</protein>
<dbReference type="Gene3D" id="3.90.25.10">
    <property type="entry name" value="UDP-galactose 4-epimerase, domain 1"/>
    <property type="match status" value="1"/>
</dbReference>
<dbReference type="Pfam" id="PF05368">
    <property type="entry name" value="NmrA"/>
    <property type="match status" value="1"/>
</dbReference>
<comment type="similarity">
    <text evidence="1">Belongs to the NmrA-type oxidoreductase family.</text>
</comment>
<dbReference type="SUPFAM" id="SSF51735">
    <property type="entry name" value="NAD(P)-binding Rossmann-fold domains"/>
    <property type="match status" value="1"/>
</dbReference>
<dbReference type="PANTHER" id="PTHR42748:SF30">
    <property type="entry name" value="NMRA-LIKE DOMAIN-CONTAINING PROTEIN"/>
    <property type="match status" value="1"/>
</dbReference>
<keyword evidence="2" id="KW-0521">NADP</keyword>
<evidence type="ECO:0000259" key="4">
    <source>
        <dbReference type="Pfam" id="PF05368"/>
    </source>
</evidence>
<evidence type="ECO:0000256" key="1">
    <source>
        <dbReference type="ARBA" id="ARBA00006328"/>
    </source>
</evidence>
<comment type="caution">
    <text evidence="5">The sequence shown here is derived from an EMBL/GenBank/DDBJ whole genome shotgun (WGS) entry which is preliminary data.</text>
</comment>
<dbReference type="InterPro" id="IPR008030">
    <property type="entry name" value="NmrA-like"/>
</dbReference>
<dbReference type="GO" id="GO:0005634">
    <property type="term" value="C:nucleus"/>
    <property type="evidence" value="ECO:0007669"/>
    <property type="project" value="TreeGrafter"/>
</dbReference>
<keyword evidence="3" id="KW-0560">Oxidoreductase</keyword>
<proteinExistence type="inferred from homology"/>
<dbReference type="AlphaFoldDB" id="A0A9W8DJ14"/>
<reference evidence="5" key="1">
    <citation type="submission" date="2022-07" db="EMBL/GenBank/DDBJ databases">
        <title>Phylogenomic reconstructions and comparative analyses of Kickxellomycotina fungi.</title>
        <authorList>
            <person name="Reynolds N.K."/>
            <person name="Stajich J.E."/>
            <person name="Barry K."/>
            <person name="Grigoriev I.V."/>
            <person name="Crous P."/>
            <person name="Smith M.E."/>
        </authorList>
    </citation>
    <scope>NUCLEOTIDE SEQUENCE</scope>
    <source>
        <strain evidence="5">RSA 861</strain>
    </source>
</reference>
<evidence type="ECO:0000256" key="3">
    <source>
        <dbReference type="ARBA" id="ARBA00023002"/>
    </source>
</evidence>
<dbReference type="Proteomes" id="UP001150569">
    <property type="component" value="Unassembled WGS sequence"/>
</dbReference>
<sequence length="310" mass="35256">MNTERPLIVVVGATGIQGGSVVNQLIDTMQFSIRGLTRHTTSEAAKKQTSRGVEMVKCDLNSLDDLTRAFQGAYGVFAMTDFWQREVMANPELEVQQGRNIADAAKRTGVQHLVYSSLPDAKKISHGKYTGVLHFNNKAEVETYMKSLQLPATYVNFGYYMSNWTIDRSMYRHVEHDDYEVDMPVAASTLVPPFDALGDGGRCVVHCLRNPRATIGQSYDLAVEYMTLADMAETLSRVTRKNIRVKELTPEECTRHPIYKLTEITEMYHFIREFGYFGGRSLERTNDTFGTLLNFEDYLIENQFDKILEQ</sequence>
<dbReference type="CDD" id="cd05251">
    <property type="entry name" value="NmrA_like_SDR_a"/>
    <property type="match status" value="1"/>
</dbReference>
<keyword evidence="6" id="KW-1185">Reference proteome</keyword>
<dbReference type="InterPro" id="IPR036291">
    <property type="entry name" value="NAD(P)-bd_dom_sf"/>
</dbReference>
<dbReference type="PANTHER" id="PTHR42748">
    <property type="entry name" value="NITROGEN METABOLITE REPRESSION PROTEIN NMRA FAMILY MEMBER"/>
    <property type="match status" value="1"/>
</dbReference>
<evidence type="ECO:0000256" key="2">
    <source>
        <dbReference type="ARBA" id="ARBA00022857"/>
    </source>
</evidence>
<feature type="domain" description="NmrA-like" evidence="4">
    <location>
        <begin position="7"/>
        <end position="288"/>
    </location>
</feature>
<evidence type="ECO:0000313" key="6">
    <source>
        <dbReference type="Proteomes" id="UP001150569"/>
    </source>
</evidence>
<dbReference type="GO" id="GO:0016491">
    <property type="term" value="F:oxidoreductase activity"/>
    <property type="evidence" value="ECO:0007669"/>
    <property type="project" value="UniProtKB-KW"/>
</dbReference>
<name>A0A9W8DJ14_9FUNG</name>
<dbReference type="InterPro" id="IPR051164">
    <property type="entry name" value="NmrA-like_oxidored"/>
</dbReference>
<dbReference type="OrthoDB" id="3358371at2759"/>